<dbReference type="STRING" id="886738.Nlim_2003"/>
<dbReference type="InterPro" id="IPR000086">
    <property type="entry name" value="NUDIX_hydrolase_dom"/>
</dbReference>
<dbReference type="AlphaFoldDB" id="F3KMW1"/>
<evidence type="ECO:0000256" key="2">
    <source>
        <dbReference type="ARBA" id="ARBA00022801"/>
    </source>
</evidence>
<sequence>MVKKKKLYKGKAFDVSLYNFSIGNKVVNHEIIEQGNAAAVLSLEKDKVIMVKQFRYPNKEVLEIPAGILDNNETSEECAKREFLEETGYIAKKITHLIRYYPFLGYNLQYIDCFLATGIKKISRQKLDEEESIQIEKIPLVKLIRMIKSGKIIDSKTIVSVMIYAAKNKLN</sequence>
<dbReference type="InterPro" id="IPR020084">
    <property type="entry name" value="NUDIX_hydrolase_CS"/>
</dbReference>
<dbReference type="PROSITE" id="PS51462">
    <property type="entry name" value="NUDIX"/>
    <property type="match status" value="1"/>
</dbReference>
<evidence type="ECO:0000313" key="4">
    <source>
        <dbReference type="EMBL" id="EGG41194.1"/>
    </source>
</evidence>
<organism evidence="4">
    <name type="scientific">Candidatus Nitrosarchaeum limnium SFB1</name>
    <dbReference type="NCBI Taxonomy" id="886738"/>
    <lineage>
        <taxon>Archaea</taxon>
        <taxon>Nitrososphaerota</taxon>
        <taxon>Nitrososphaeria</taxon>
        <taxon>Nitrosopumilales</taxon>
        <taxon>Nitrosopumilaceae</taxon>
        <taxon>Nitrosarchaeum</taxon>
    </lineage>
</organism>
<comment type="cofactor">
    <cofactor evidence="1">
        <name>Mg(2+)</name>
        <dbReference type="ChEBI" id="CHEBI:18420"/>
    </cofactor>
</comment>
<proteinExistence type="predicted"/>
<dbReference type="GO" id="GO:0006753">
    <property type="term" value="P:nucleoside phosphate metabolic process"/>
    <property type="evidence" value="ECO:0007669"/>
    <property type="project" value="TreeGrafter"/>
</dbReference>
<dbReference type="EMBL" id="AEGP01000066">
    <property type="protein sequence ID" value="EGG41194.1"/>
    <property type="molecule type" value="Genomic_DNA"/>
</dbReference>
<dbReference type="PROSITE" id="PS00893">
    <property type="entry name" value="NUDIX_BOX"/>
    <property type="match status" value="1"/>
</dbReference>
<comment type="caution">
    <text evidence="4">The sequence shown here is derived from an EMBL/GenBank/DDBJ whole genome shotgun (WGS) entry which is preliminary data.</text>
</comment>
<dbReference type="Proteomes" id="UP000004348">
    <property type="component" value="Chromosome"/>
</dbReference>
<dbReference type="Pfam" id="PF00293">
    <property type="entry name" value="NUDIX"/>
    <property type="match status" value="1"/>
</dbReference>
<dbReference type="InterPro" id="IPR015797">
    <property type="entry name" value="NUDIX_hydrolase-like_dom_sf"/>
</dbReference>
<keyword evidence="2 4" id="KW-0378">Hydrolase</keyword>
<dbReference type="PANTHER" id="PTHR11839:SF18">
    <property type="entry name" value="NUDIX HYDROLASE DOMAIN-CONTAINING PROTEIN"/>
    <property type="match status" value="1"/>
</dbReference>
<dbReference type="PANTHER" id="PTHR11839">
    <property type="entry name" value="UDP/ADP-SUGAR PYROPHOSPHATASE"/>
    <property type="match status" value="1"/>
</dbReference>
<gene>
    <name evidence="4" type="ORF">Nlim_2003</name>
</gene>
<evidence type="ECO:0000256" key="1">
    <source>
        <dbReference type="ARBA" id="ARBA00001946"/>
    </source>
</evidence>
<name>F3KMW1_9ARCH</name>
<evidence type="ECO:0000259" key="3">
    <source>
        <dbReference type="PROSITE" id="PS51462"/>
    </source>
</evidence>
<dbReference type="SUPFAM" id="SSF55811">
    <property type="entry name" value="Nudix"/>
    <property type="match status" value="1"/>
</dbReference>
<feature type="domain" description="Nudix hydrolase" evidence="3">
    <location>
        <begin position="33"/>
        <end position="160"/>
    </location>
</feature>
<dbReference type="GO" id="GO:0019693">
    <property type="term" value="P:ribose phosphate metabolic process"/>
    <property type="evidence" value="ECO:0007669"/>
    <property type="project" value="TreeGrafter"/>
</dbReference>
<accession>F3KMW1</accession>
<protein>
    <submittedName>
        <fullName evidence="4">NTP pyrophosphohydrolase (Including oxidative damage repair enzymes)</fullName>
    </submittedName>
</protein>
<dbReference type="CDD" id="cd03424">
    <property type="entry name" value="NUDIX_ADPRase_Nudt5_UGPPase_Nudt14"/>
    <property type="match status" value="1"/>
</dbReference>
<dbReference type="HOGENOM" id="CLU_062658_5_0_2"/>
<reference evidence="4" key="1">
    <citation type="journal article" date="2011" name="PLoS ONE">
        <title>Genome of a low-salinity ammonia-oxidizing archaeon determined by single-cell and metagenomic analysis.</title>
        <authorList>
            <person name="Blainey P.C."/>
            <person name="Mosier A.C."/>
            <person name="Potanina A."/>
            <person name="Francis C.A."/>
            <person name="Quake S.R."/>
        </authorList>
    </citation>
    <scope>NUCLEOTIDE SEQUENCE [LARGE SCALE GENOMIC DNA]</scope>
    <source>
        <strain evidence="4">SFB1</strain>
    </source>
</reference>
<dbReference type="Gene3D" id="3.90.79.10">
    <property type="entry name" value="Nucleoside Triphosphate Pyrophosphohydrolase"/>
    <property type="match status" value="1"/>
</dbReference>
<dbReference type="GO" id="GO:0016787">
    <property type="term" value="F:hydrolase activity"/>
    <property type="evidence" value="ECO:0007669"/>
    <property type="project" value="UniProtKB-KW"/>
</dbReference>